<dbReference type="AlphaFoldDB" id="W2CMC0"/>
<protein>
    <submittedName>
        <fullName evidence="1">Uncharacterized protein</fullName>
    </submittedName>
</protein>
<gene>
    <name evidence="1" type="ORF">T230_07395</name>
</gene>
<dbReference type="SUPFAM" id="SSF55874">
    <property type="entry name" value="ATPase domain of HSP90 chaperone/DNA topoisomerase II/histidine kinase"/>
    <property type="match status" value="1"/>
</dbReference>
<name>W2CMC0_9BACT</name>
<evidence type="ECO:0000313" key="2">
    <source>
        <dbReference type="Proteomes" id="UP000034982"/>
    </source>
</evidence>
<dbReference type="EMBL" id="AYYE01000936">
    <property type="protein sequence ID" value="ETK08394.1"/>
    <property type="molecule type" value="Genomic_DNA"/>
</dbReference>
<dbReference type="InterPro" id="IPR036890">
    <property type="entry name" value="HATPase_C_sf"/>
</dbReference>
<sequence>MTPILIPHVPRDERIGSAFNHLFPIIHRTDSAADAVAWDFTQTLFLHPFFLAPLAVYKDSSEKPIACTGLQGRMDSYLRAICFDHVFDASRPESRNILNAYLTKSYIPVSRFMVGDGTEDRIQEVLQRIIEVQSDLSHKMRMPISYLLGELIDNISQHSGSRCGYLFCQRVRRELYIVIADRGRTIYGNYIYAKRYEDIVGIDEAAALRIANEGYSTKNLPTAENRGYGLSRSRKMIVKGLGGAYFMLSGTAFYRQEAKGVYVINVPEVYRWNGTIILLRLPLETPKGFEFYDYVE</sequence>
<dbReference type="Proteomes" id="UP000034982">
    <property type="component" value="Unassembled WGS sequence"/>
</dbReference>
<accession>W2CMC0</accession>
<reference evidence="1 2" key="1">
    <citation type="submission" date="2013-11" db="EMBL/GenBank/DDBJ databases">
        <title>Single cell genomics of uncultured Tannerella BU063 (oral taxon 286).</title>
        <authorList>
            <person name="Beall C.J."/>
            <person name="Campbell A.G."/>
            <person name="Griffen A.L."/>
            <person name="Podar M."/>
            <person name="Leys E.J."/>
        </authorList>
    </citation>
    <scope>NUCLEOTIDE SEQUENCE [LARGE SCALE GENOMIC DNA]</scope>
    <source>
        <strain evidence="1">Cell 1/3</strain>
    </source>
</reference>
<comment type="caution">
    <text evidence="1">The sequence shown here is derived from an EMBL/GenBank/DDBJ whole genome shotgun (WGS) entry which is preliminary data.</text>
</comment>
<proteinExistence type="predicted"/>
<dbReference type="PATRIC" id="fig|1411022.3.peg.754"/>
<organism evidence="1 2">
    <name type="scientific">Tannerella sp. oral taxon BU063 isolate Cell 1/3</name>
    <dbReference type="NCBI Taxonomy" id="1411022"/>
    <lineage>
        <taxon>Bacteria</taxon>
        <taxon>Pseudomonadati</taxon>
        <taxon>Bacteroidota</taxon>
        <taxon>Bacteroidia</taxon>
        <taxon>Bacteroidales</taxon>
        <taxon>Tannerellaceae</taxon>
        <taxon>Tannerella</taxon>
    </lineage>
</organism>
<dbReference type="Gene3D" id="3.30.565.10">
    <property type="entry name" value="Histidine kinase-like ATPase, C-terminal domain"/>
    <property type="match status" value="1"/>
</dbReference>
<evidence type="ECO:0000313" key="1">
    <source>
        <dbReference type="EMBL" id="ETK08394.1"/>
    </source>
</evidence>